<dbReference type="OrthoDB" id="5065855at2759"/>
<sequence>MGEDGRRTGMKKRKERTEALDCDRSEAQKTPTLPVGTRHTTLSPAPGPTRPLLPGTPTQTATSFDHTPSHPSTTLPSKKHPQFSHVHIEPLCPTLSVSMQFNTLPAFAAAGALPRHYRPLLKRQPSHRATTPVRLSPPIIPVSPRLVDSNSIVLCLAALLHSMASSTGSLEHGGFTFTPPPFITSFTELLSGSGDMLGADHHHQERSPRGLFHRRGGVPKFKSAQPPSLPISPPPCRRPPTSPSRPGSAPPSCSTRRSSSTRPLTSSPPRPPRHPRAELIASQRAEESKAQGGFNDFSFHAASSNAMPTQTASFPSFNKEQQVETENKQSVVAATNKVSSGGGNNSNTKLEDGYNWRKYGQKQVKGSENPRSYYKCTYHSCSMKKKVERSLADGRITQIVLQGRAQPPQALSHPPQLLRRPRRRRTGACGPEHSGATPKLVRSPRDDEAENASQRSDGDEPDAKRCSGGAGGSGAGAEACGADAERHRILDDGVPWRKYGQKLLQAPRPGALRKHVERASHDTRAVITTYEASTTRPAPRSGSPSHRRAAMMQAPHTGALHAGDARRLRRRRLRGQGRAAGRPRRVAPARVHTIDHTFPAAGALSCTLAVSDGTHVRTRALYTHVLGLYYAGPGRTLRSPSSTHGNTWKVPPRPSGTDGMKAMARN</sequence>
<dbReference type="FunFam" id="2.20.25.80:FF:000006">
    <property type="entry name" value="WRKY transcription factor"/>
    <property type="match status" value="1"/>
</dbReference>
<evidence type="ECO:0000256" key="1">
    <source>
        <dbReference type="ARBA" id="ARBA00004123"/>
    </source>
</evidence>
<comment type="caution">
    <text evidence="9">The sequence shown here is derived from an EMBL/GenBank/DDBJ whole genome shotgun (WGS) entry which is preliminary data.</text>
</comment>
<keyword evidence="6" id="KW-0539">Nucleus</keyword>
<feature type="compositionally biased region" description="Low complexity" evidence="7">
    <location>
        <begin position="244"/>
        <end position="267"/>
    </location>
</feature>
<keyword evidence="2" id="KW-0677">Repeat</keyword>
<dbReference type="AlphaFoldDB" id="A0A835FE70"/>
<evidence type="ECO:0000259" key="8">
    <source>
        <dbReference type="PROSITE" id="PS50811"/>
    </source>
</evidence>
<feature type="region of interest" description="Disordered" evidence="7">
    <location>
        <begin position="638"/>
        <end position="666"/>
    </location>
</feature>
<proteinExistence type="predicted"/>
<dbReference type="SUPFAM" id="SSF118290">
    <property type="entry name" value="WRKY DNA-binding domain"/>
    <property type="match status" value="2"/>
</dbReference>
<dbReference type="EMBL" id="JACEFO010001097">
    <property type="protein sequence ID" value="KAF8748305.1"/>
    <property type="molecule type" value="Genomic_DNA"/>
</dbReference>
<dbReference type="InterPro" id="IPR036576">
    <property type="entry name" value="WRKY_dom_sf"/>
</dbReference>
<dbReference type="InterPro" id="IPR044810">
    <property type="entry name" value="WRKY_plant"/>
</dbReference>
<dbReference type="PANTHER" id="PTHR31221:SF360">
    <property type="entry name" value="WRKY DOMAIN-CONTAINING PROTEIN"/>
    <property type="match status" value="1"/>
</dbReference>
<feature type="region of interest" description="Disordered" evidence="7">
    <location>
        <begin position="402"/>
        <end position="479"/>
    </location>
</feature>
<dbReference type="InterPro" id="IPR003657">
    <property type="entry name" value="WRKY_dom"/>
</dbReference>
<evidence type="ECO:0000256" key="2">
    <source>
        <dbReference type="ARBA" id="ARBA00022737"/>
    </source>
</evidence>
<dbReference type="Proteomes" id="UP000636709">
    <property type="component" value="Unassembled WGS sequence"/>
</dbReference>
<protein>
    <recommendedName>
        <fullName evidence="8">WRKY domain-containing protein</fullName>
    </recommendedName>
</protein>
<keyword evidence="3" id="KW-0805">Transcription regulation</keyword>
<dbReference type="SMART" id="SM00774">
    <property type="entry name" value="WRKY"/>
    <property type="match status" value="2"/>
</dbReference>
<keyword evidence="10" id="KW-1185">Reference proteome</keyword>
<evidence type="ECO:0000256" key="6">
    <source>
        <dbReference type="ARBA" id="ARBA00023242"/>
    </source>
</evidence>
<feature type="compositionally biased region" description="Basic and acidic residues" evidence="7">
    <location>
        <begin position="198"/>
        <end position="208"/>
    </location>
</feature>
<reference evidence="9" key="1">
    <citation type="submission" date="2020-07" db="EMBL/GenBank/DDBJ databases">
        <title>Genome sequence and genetic diversity analysis of an under-domesticated orphan crop, white fonio (Digitaria exilis).</title>
        <authorList>
            <person name="Bennetzen J.L."/>
            <person name="Chen S."/>
            <person name="Ma X."/>
            <person name="Wang X."/>
            <person name="Yssel A.E.J."/>
            <person name="Chaluvadi S.R."/>
            <person name="Johnson M."/>
            <person name="Gangashetty P."/>
            <person name="Hamidou F."/>
            <person name="Sanogo M.D."/>
            <person name="Zwaenepoel A."/>
            <person name="Wallace J."/>
            <person name="Van De Peer Y."/>
            <person name="Van Deynze A."/>
        </authorList>
    </citation>
    <scope>NUCLEOTIDE SEQUENCE</scope>
    <source>
        <tissue evidence="9">Leaves</tissue>
    </source>
</reference>
<feature type="compositionally biased region" description="Basic and acidic residues" evidence="7">
    <location>
        <begin position="15"/>
        <end position="27"/>
    </location>
</feature>
<accession>A0A835FE70</accession>
<feature type="compositionally biased region" description="Basic and acidic residues" evidence="7">
    <location>
        <begin position="456"/>
        <end position="465"/>
    </location>
</feature>
<evidence type="ECO:0000256" key="3">
    <source>
        <dbReference type="ARBA" id="ARBA00023015"/>
    </source>
</evidence>
<feature type="domain" description="WRKY" evidence="8">
    <location>
        <begin position="485"/>
        <end position="539"/>
    </location>
</feature>
<dbReference type="Gene3D" id="2.20.25.80">
    <property type="entry name" value="WRKY domain"/>
    <property type="match status" value="2"/>
</dbReference>
<organism evidence="9 10">
    <name type="scientific">Digitaria exilis</name>
    <dbReference type="NCBI Taxonomy" id="1010633"/>
    <lineage>
        <taxon>Eukaryota</taxon>
        <taxon>Viridiplantae</taxon>
        <taxon>Streptophyta</taxon>
        <taxon>Embryophyta</taxon>
        <taxon>Tracheophyta</taxon>
        <taxon>Spermatophyta</taxon>
        <taxon>Magnoliopsida</taxon>
        <taxon>Liliopsida</taxon>
        <taxon>Poales</taxon>
        <taxon>Poaceae</taxon>
        <taxon>PACMAD clade</taxon>
        <taxon>Panicoideae</taxon>
        <taxon>Panicodae</taxon>
        <taxon>Paniceae</taxon>
        <taxon>Anthephorinae</taxon>
        <taxon>Digitaria</taxon>
    </lineage>
</organism>
<evidence type="ECO:0000256" key="4">
    <source>
        <dbReference type="ARBA" id="ARBA00023125"/>
    </source>
</evidence>
<evidence type="ECO:0000313" key="9">
    <source>
        <dbReference type="EMBL" id="KAF8748305.1"/>
    </source>
</evidence>
<feature type="region of interest" description="Disordered" evidence="7">
    <location>
        <begin position="195"/>
        <end position="275"/>
    </location>
</feature>
<evidence type="ECO:0000256" key="5">
    <source>
        <dbReference type="ARBA" id="ARBA00023163"/>
    </source>
</evidence>
<evidence type="ECO:0000256" key="7">
    <source>
        <dbReference type="SAM" id="MobiDB-lite"/>
    </source>
</evidence>
<dbReference type="PANTHER" id="PTHR31221">
    <property type="entry name" value="WRKY TRANSCRIPTION FACTOR PROTEIN 1-RELATED"/>
    <property type="match status" value="1"/>
</dbReference>
<dbReference type="GO" id="GO:0003700">
    <property type="term" value="F:DNA-binding transcription factor activity"/>
    <property type="evidence" value="ECO:0007669"/>
    <property type="project" value="InterPro"/>
</dbReference>
<feature type="compositionally biased region" description="Polar residues" evidence="7">
    <location>
        <begin position="61"/>
        <end position="76"/>
    </location>
</feature>
<dbReference type="Pfam" id="PF03106">
    <property type="entry name" value="WRKY"/>
    <property type="match status" value="1"/>
</dbReference>
<dbReference type="GO" id="GO:0043565">
    <property type="term" value="F:sequence-specific DNA binding"/>
    <property type="evidence" value="ECO:0007669"/>
    <property type="project" value="InterPro"/>
</dbReference>
<evidence type="ECO:0000313" key="10">
    <source>
        <dbReference type="Proteomes" id="UP000636709"/>
    </source>
</evidence>
<feature type="compositionally biased region" description="Pro residues" evidence="7">
    <location>
        <begin position="227"/>
        <end position="243"/>
    </location>
</feature>
<keyword evidence="5" id="KW-0804">Transcription</keyword>
<comment type="subcellular location">
    <subcellularLocation>
        <location evidence="1">Nucleus</location>
    </subcellularLocation>
</comment>
<gene>
    <name evidence="9" type="ORF">HU200_012948</name>
</gene>
<name>A0A835FE70_9POAL</name>
<keyword evidence="4" id="KW-0238">DNA-binding</keyword>
<dbReference type="GO" id="GO:0005634">
    <property type="term" value="C:nucleus"/>
    <property type="evidence" value="ECO:0007669"/>
    <property type="project" value="UniProtKB-SubCell"/>
</dbReference>
<feature type="region of interest" description="Disordered" evidence="7">
    <location>
        <begin position="1"/>
        <end position="80"/>
    </location>
</feature>
<feature type="domain" description="WRKY" evidence="8">
    <location>
        <begin position="345"/>
        <end position="410"/>
    </location>
</feature>
<dbReference type="PROSITE" id="PS50811">
    <property type="entry name" value="WRKY"/>
    <property type="match status" value="2"/>
</dbReference>